<accession>A0A1L0CDB8</accession>
<organism evidence="3 4">
    <name type="scientific">Moritella viscosa</name>
    <dbReference type="NCBI Taxonomy" id="80854"/>
    <lineage>
        <taxon>Bacteria</taxon>
        <taxon>Pseudomonadati</taxon>
        <taxon>Pseudomonadota</taxon>
        <taxon>Gammaproteobacteria</taxon>
        <taxon>Alteromonadales</taxon>
        <taxon>Moritellaceae</taxon>
        <taxon>Moritella</taxon>
    </lineage>
</organism>
<dbReference type="EMBL" id="FPLD01000164">
    <property type="protein sequence ID" value="SGZ20296.1"/>
    <property type="molecule type" value="Genomic_DNA"/>
</dbReference>
<feature type="compositionally biased region" description="Basic and acidic residues" evidence="1">
    <location>
        <begin position="116"/>
        <end position="131"/>
    </location>
</feature>
<reference evidence="3 4" key="1">
    <citation type="submission" date="2016-11" db="EMBL/GenBank/DDBJ databases">
        <authorList>
            <person name="Jaros S."/>
            <person name="Januszkiewicz K."/>
            <person name="Wedrychowicz H."/>
        </authorList>
    </citation>
    <scope>NUCLEOTIDE SEQUENCE [LARGE SCALE GENOMIC DNA]</scope>
    <source>
        <strain evidence="3">NVI 5450</strain>
    </source>
</reference>
<gene>
    <name evidence="3" type="ORF">NVI5450_4854</name>
</gene>
<dbReference type="OrthoDB" id="9800417at2"/>
<feature type="signal peptide" evidence="2">
    <location>
        <begin position="1"/>
        <end position="20"/>
    </location>
</feature>
<evidence type="ECO:0000313" key="4">
    <source>
        <dbReference type="Proteomes" id="UP000183794"/>
    </source>
</evidence>
<feature type="chain" id="PRO_5013109088" evidence="2">
    <location>
        <begin position="21"/>
        <end position="131"/>
    </location>
</feature>
<keyword evidence="2" id="KW-0732">Signal</keyword>
<proteinExistence type="predicted"/>
<protein>
    <submittedName>
        <fullName evidence="3">Putative exported endonulease</fullName>
    </submittedName>
</protein>
<dbReference type="RefSeq" id="WP_075518657.1">
    <property type="nucleotide sequence ID" value="NZ_FPLD01000164.1"/>
</dbReference>
<sequence>MRKLLLVLMIASTSVLPAIAKESVYSFGSAKKKLYKTVYQNQGQTFYCGWPWSKKKVDLGSCGLQSYFPKKQRKRSLRTEAEHIIPASWLLRVNGQDRQCVINAKAKGKSPRKYCQKHDRSYKAPLDKLNE</sequence>
<name>A0A1L0CDB8_9GAMM</name>
<dbReference type="InterPro" id="IPR044925">
    <property type="entry name" value="His-Me_finger_sf"/>
</dbReference>
<evidence type="ECO:0000256" key="1">
    <source>
        <dbReference type="SAM" id="MobiDB-lite"/>
    </source>
</evidence>
<feature type="region of interest" description="Disordered" evidence="1">
    <location>
        <begin position="111"/>
        <end position="131"/>
    </location>
</feature>
<dbReference type="AlphaFoldDB" id="A0A1L0CDB8"/>
<evidence type="ECO:0000256" key="2">
    <source>
        <dbReference type="SAM" id="SignalP"/>
    </source>
</evidence>
<dbReference type="SUPFAM" id="SSF54060">
    <property type="entry name" value="His-Me finger endonucleases"/>
    <property type="match status" value="1"/>
</dbReference>
<dbReference type="Proteomes" id="UP000183794">
    <property type="component" value="Unassembled WGS sequence"/>
</dbReference>
<evidence type="ECO:0000313" key="3">
    <source>
        <dbReference type="EMBL" id="SGZ20296.1"/>
    </source>
</evidence>